<evidence type="ECO:0000313" key="1">
    <source>
        <dbReference type="EMBL" id="MBS3849606.1"/>
    </source>
</evidence>
<organism evidence="1 2">
    <name type="scientific">Devosia litorisediminis</name>
    <dbReference type="NCBI Taxonomy" id="2829817"/>
    <lineage>
        <taxon>Bacteria</taxon>
        <taxon>Pseudomonadati</taxon>
        <taxon>Pseudomonadota</taxon>
        <taxon>Alphaproteobacteria</taxon>
        <taxon>Hyphomicrobiales</taxon>
        <taxon>Devosiaceae</taxon>
        <taxon>Devosia</taxon>
    </lineage>
</organism>
<evidence type="ECO:0000313" key="2">
    <source>
        <dbReference type="Proteomes" id="UP000678281"/>
    </source>
</evidence>
<sequence length="84" mass="9206">MTLELIDIAVKDKQSHPRLAGRVTGHVRAVLKEELDGREHIHELSISVWADVAEQTAPDDVDMALMLKAAQIVKRMKASVGPPA</sequence>
<dbReference type="RefSeq" id="WP_212659251.1">
    <property type="nucleotide sequence ID" value="NZ_JAGXTP010000002.1"/>
</dbReference>
<protein>
    <submittedName>
        <fullName evidence="1">Uncharacterized protein</fullName>
    </submittedName>
</protein>
<dbReference type="EMBL" id="JAGXTP010000002">
    <property type="protein sequence ID" value="MBS3849606.1"/>
    <property type="molecule type" value="Genomic_DNA"/>
</dbReference>
<comment type="caution">
    <text evidence="1">The sequence shown here is derived from an EMBL/GenBank/DDBJ whole genome shotgun (WGS) entry which is preliminary data.</text>
</comment>
<reference evidence="1" key="1">
    <citation type="submission" date="2021-04" db="EMBL/GenBank/DDBJ databases">
        <title>Devosia litorisediminis sp. nov., isolated from a sand dune.</title>
        <authorList>
            <person name="Park S."/>
            <person name="Yoon J.-H."/>
        </authorList>
    </citation>
    <scope>NUCLEOTIDE SEQUENCE</scope>
    <source>
        <strain evidence="1">BSSL-BM10</strain>
    </source>
</reference>
<accession>A0A942I5Y7</accession>
<keyword evidence="2" id="KW-1185">Reference proteome</keyword>
<dbReference type="Proteomes" id="UP000678281">
    <property type="component" value="Unassembled WGS sequence"/>
</dbReference>
<gene>
    <name evidence="1" type="ORF">KD146_12950</name>
</gene>
<proteinExistence type="predicted"/>
<dbReference type="AlphaFoldDB" id="A0A942I5Y7"/>
<name>A0A942I5Y7_9HYPH</name>